<dbReference type="Proteomes" id="UP000008827">
    <property type="component" value="Chromosome 6"/>
</dbReference>
<dbReference type="EMBL" id="CM000839">
    <property type="protein sequence ID" value="KRH54089.1"/>
    <property type="molecule type" value="Genomic_DNA"/>
</dbReference>
<reference evidence="2" key="2">
    <citation type="submission" date="2018-02" db="UniProtKB">
        <authorList>
            <consortium name="EnsemblPlants"/>
        </authorList>
    </citation>
    <scope>IDENTIFICATION</scope>
    <source>
        <strain evidence="2">Williams 82</strain>
    </source>
</reference>
<protein>
    <submittedName>
        <fullName evidence="1 2">Uncharacterized protein</fullName>
    </submittedName>
</protein>
<dbReference type="Gramene" id="KRH54089">
    <property type="protein sequence ID" value="KRH54089"/>
    <property type="gene ID" value="GLYMA_06G164100"/>
</dbReference>
<reference evidence="1" key="3">
    <citation type="submission" date="2018-07" db="EMBL/GenBank/DDBJ databases">
        <title>WGS assembly of Glycine max.</title>
        <authorList>
            <person name="Schmutz J."/>
            <person name="Cannon S."/>
            <person name="Schlueter J."/>
            <person name="Ma J."/>
            <person name="Mitros T."/>
            <person name="Nelson W."/>
            <person name="Hyten D."/>
            <person name="Song Q."/>
            <person name="Thelen J."/>
            <person name="Cheng J."/>
            <person name="Xu D."/>
            <person name="Hellsten U."/>
            <person name="May G."/>
            <person name="Yu Y."/>
            <person name="Sakurai T."/>
            <person name="Umezawa T."/>
            <person name="Bhattacharyya M."/>
            <person name="Sandhu D."/>
            <person name="Valliyodan B."/>
            <person name="Lindquist E."/>
            <person name="Peto M."/>
            <person name="Grant D."/>
            <person name="Shu S."/>
            <person name="Goodstein D."/>
            <person name="Barry K."/>
            <person name="Futrell-Griggs M."/>
            <person name="Abernathy B."/>
            <person name="Du J."/>
            <person name="Tian Z."/>
            <person name="Zhu L."/>
            <person name="Gill N."/>
            <person name="Joshi T."/>
            <person name="Libault M."/>
            <person name="Sethuraman A."/>
            <person name="Zhang X."/>
            <person name="Shinozaki K."/>
            <person name="Nguyen H."/>
            <person name="Wing R."/>
            <person name="Cregan P."/>
            <person name="Specht J."/>
            <person name="Grimwood J."/>
            <person name="Rokhsar D."/>
            <person name="Stacey G."/>
            <person name="Shoemaker R."/>
            <person name="Jackson S."/>
        </authorList>
    </citation>
    <scope>NUCLEOTIDE SEQUENCE</scope>
    <source>
        <tissue evidence="1">Callus</tissue>
    </source>
</reference>
<dbReference type="AlphaFoldDB" id="A0A0R0JMZ9"/>
<name>A0A0R0JMZ9_SOYBN</name>
<dbReference type="EnsemblPlants" id="KRH54089">
    <property type="protein sequence ID" value="KRH54089"/>
    <property type="gene ID" value="GLYMA_06G164100"/>
</dbReference>
<evidence type="ECO:0000313" key="2">
    <source>
        <dbReference type="EnsemblPlants" id="KRH54089"/>
    </source>
</evidence>
<gene>
    <name evidence="1" type="ORF">GLYMA_06G164100</name>
</gene>
<evidence type="ECO:0000313" key="3">
    <source>
        <dbReference type="Proteomes" id="UP000008827"/>
    </source>
</evidence>
<organism evidence="1">
    <name type="scientific">Glycine max</name>
    <name type="common">Soybean</name>
    <name type="synonym">Glycine hispida</name>
    <dbReference type="NCBI Taxonomy" id="3847"/>
    <lineage>
        <taxon>Eukaryota</taxon>
        <taxon>Viridiplantae</taxon>
        <taxon>Streptophyta</taxon>
        <taxon>Embryophyta</taxon>
        <taxon>Tracheophyta</taxon>
        <taxon>Spermatophyta</taxon>
        <taxon>Magnoliopsida</taxon>
        <taxon>eudicotyledons</taxon>
        <taxon>Gunneridae</taxon>
        <taxon>Pentapetalae</taxon>
        <taxon>rosids</taxon>
        <taxon>fabids</taxon>
        <taxon>Fabales</taxon>
        <taxon>Fabaceae</taxon>
        <taxon>Papilionoideae</taxon>
        <taxon>50 kb inversion clade</taxon>
        <taxon>NPAAA clade</taxon>
        <taxon>indigoferoid/millettioid clade</taxon>
        <taxon>Phaseoleae</taxon>
        <taxon>Glycine</taxon>
        <taxon>Glycine subgen. Soja</taxon>
    </lineage>
</organism>
<dbReference type="InParanoid" id="A0A0R0JMZ9"/>
<sequence length="91" mass="10872">MHFTAIGSNFAYFNSSFNRVVGMYVFILRNRTCFNVFSFRVFIKCLGSSTRFFLHKNKEREYNRHIFTKKKLLVMTHNITFLNIPFSVLCL</sequence>
<proteinExistence type="predicted"/>
<evidence type="ECO:0000313" key="1">
    <source>
        <dbReference type="EMBL" id="KRH54089.1"/>
    </source>
</evidence>
<keyword evidence="3" id="KW-1185">Reference proteome</keyword>
<accession>A0A0R0JMZ9</accession>
<reference evidence="1 2" key="1">
    <citation type="journal article" date="2010" name="Nature">
        <title>Genome sequence of the palaeopolyploid soybean.</title>
        <authorList>
            <person name="Schmutz J."/>
            <person name="Cannon S.B."/>
            <person name="Schlueter J."/>
            <person name="Ma J."/>
            <person name="Mitros T."/>
            <person name="Nelson W."/>
            <person name="Hyten D.L."/>
            <person name="Song Q."/>
            <person name="Thelen J.J."/>
            <person name="Cheng J."/>
            <person name="Xu D."/>
            <person name="Hellsten U."/>
            <person name="May G.D."/>
            <person name="Yu Y."/>
            <person name="Sakurai T."/>
            <person name="Umezawa T."/>
            <person name="Bhattacharyya M.K."/>
            <person name="Sandhu D."/>
            <person name="Valliyodan B."/>
            <person name="Lindquist E."/>
            <person name="Peto M."/>
            <person name="Grant D."/>
            <person name="Shu S."/>
            <person name="Goodstein D."/>
            <person name="Barry K."/>
            <person name="Futrell-Griggs M."/>
            <person name="Abernathy B."/>
            <person name="Du J."/>
            <person name="Tian Z."/>
            <person name="Zhu L."/>
            <person name="Gill N."/>
            <person name="Joshi T."/>
            <person name="Libault M."/>
            <person name="Sethuraman A."/>
            <person name="Zhang X.-C."/>
            <person name="Shinozaki K."/>
            <person name="Nguyen H.T."/>
            <person name="Wing R.A."/>
            <person name="Cregan P."/>
            <person name="Specht J."/>
            <person name="Grimwood J."/>
            <person name="Rokhsar D."/>
            <person name="Stacey G."/>
            <person name="Shoemaker R.C."/>
            <person name="Jackson S.A."/>
        </authorList>
    </citation>
    <scope>NUCLEOTIDE SEQUENCE [LARGE SCALE GENOMIC DNA]</scope>
    <source>
        <strain evidence="2">cv. Williams 82</strain>
        <tissue evidence="1">Callus</tissue>
    </source>
</reference>